<feature type="domain" description="Cupin type-2" evidence="2">
    <location>
        <begin position="79"/>
        <end position="137"/>
    </location>
</feature>
<evidence type="ECO:0000313" key="3">
    <source>
        <dbReference type="EMBL" id="MBH8572253.1"/>
    </source>
</evidence>
<name>A0A8J7I176_9NOST</name>
<dbReference type="RefSeq" id="WP_214431079.1">
    <property type="nucleotide sequence ID" value="NZ_CAWPUQ010000002.1"/>
</dbReference>
<dbReference type="Proteomes" id="UP000662314">
    <property type="component" value="Unassembled WGS sequence"/>
</dbReference>
<feature type="signal peptide" evidence="1">
    <location>
        <begin position="1"/>
        <end position="26"/>
    </location>
</feature>
<organism evidence="3 4">
    <name type="scientific">Dendronalium phyllosphericum CENA369</name>
    <dbReference type="NCBI Taxonomy" id="1725256"/>
    <lineage>
        <taxon>Bacteria</taxon>
        <taxon>Bacillati</taxon>
        <taxon>Cyanobacteriota</taxon>
        <taxon>Cyanophyceae</taxon>
        <taxon>Nostocales</taxon>
        <taxon>Nostocaceae</taxon>
        <taxon>Dendronalium</taxon>
        <taxon>Dendronalium phyllosphericum</taxon>
    </lineage>
</organism>
<dbReference type="EMBL" id="JAECZA010000010">
    <property type="protein sequence ID" value="MBH8572253.1"/>
    <property type="molecule type" value="Genomic_DNA"/>
</dbReference>
<sequence length="171" mass="18828">MKNITIGLILCVALFLAVGCSNQQSANTEQTKMEKAENKTENTIFPKGEKAPAETFTGTVYVQPLAPKTENNNFSIASVTFEPGARANWHNHPAGQTILVTMGKGLYQEKGKPIKTINKGDVILCNPDIEHWHGASPESRMTHVVITNYKGDSQVNWLKPVTDEEYKADAK</sequence>
<dbReference type="CDD" id="cd02233">
    <property type="entry name" value="cupin_HNL-like"/>
    <property type="match status" value="1"/>
</dbReference>
<accession>A0A8J7I176</accession>
<comment type="caution">
    <text evidence="3">The sequence shown here is derived from an EMBL/GenBank/DDBJ whole genome shotgun (WGS) entry which is preliminary data.</text>
</comment>
<evidence type="ECO:0000256" key="1">
    <source>
        <dbReference type="SAM" id="SignalP"/>
    </source>
</evidence>
<evidence type="ECO:0000259" key="2">
    <source>
        <dbReference type="Pfam" id="PF07883"/>
    </source>
</evidence>
<dbReference type="InterPro" id="IPR013096">
    <property type="entry name" value="Cupin_2"/>
</dbReference>
<dbReference type="SUPFAM" id="SSF51182">
    <property type="entry name" value="RmlC-like cupins"/>
    <property type="match status" value="1"/>
</dbReference>
<feature type="chain" id="PRO_5035186459" evidence="1">
    <location>
        <begin position="27"/>
        <end position="171"/>
    </location>
</feature>
<dbReference type="AlphaFoldDB" id="A0A8J7I176"/>
<evidence type="ECO:0000313" key="4">
    <source>
        <dbReference type="Proteomes" id="UP000662314"/>
    </source>
</evidence>
<keyword evidence="1" id="KW-0732">Signal</keyword>
<dbReference type="PANTHER" id="PTHR43698">
    <property type="entry name" value="RIBD C-TERMINAL DOMAIN CONTAINING PROTEIN"/>
    <property type="match status" value="1"/>
</dbReference>
<reference evidence="3 4" key="1">
    <citation type="journal article" date="2021" name="Int. J. Syst. Evol. Microbiol.">
        <title>Amazonocrinis nigriterrae gen. nov., sp. nov., Atlanticothrix silvestris gen. nov., sp. nov. and Dendronalium phyllosphericum gen. nov., sp. nov., nostocacean cyanobacteria from Brazilian environments.</title>
        <authorList>
            <person name="Alvarenga D.O."/>
            <person name="Andreote A.P.D."/>
            <person name="Branco L.H.Z."/>
            <person name="Delbaje E."/>
            <person name="Cruz R.B."/>
            <person name="Varani A.M."/>
            <person name="Fiore M.F."/>
        </authorList>
    </citation>
    <scope>NUCLEOTIDE SEQUENCE [LARGE SCALE GENOMIC DNA]</scope>
    <source>
        <strain evidence="3 4">CENA369</strain>
    </source>
</reference>
<dbReference type="InterPro" id="IPR014710">
    <property type="entry name" value="RmlC-like_jellyroll"/>
</dbReference>
<dbReference type="InterPro" id="IPR011051">
    <property type="entry name" value="RmlC_Cupin_sf"/>
</dbReference>
<dbReference type="Pfam" id="PF07883">
    <property type="entry name" value="Cupin_2"/>
    <property type="match status" value="1"/>
</dbReference>
<dbReference type="InterPro" id="IPR047263">
    <property type="entry name" value="HNL-like_cupin"/>
</dbReference>
<dbReference type="Gene3D" id="2.60.120.10">
    <property type="entry name" value="Jelly Rolls"/>
    <property type="match status" value="1"/>
</dbReference>
<gene>
    <name evidence="3" type="ORF">I8752_04220</name>
</gene>
<keyword evidence="4" id="KW-1185">Reference proteome</keyword>
<proteinExistence type="predicted"/>
<dbReference type="PANTHER" id="PTHR43698:SF1">
    <property type="entry name" value="BLL4564 PROTEIN"/>
    <property type="match status" value="1"/>
</dbReference>
<protein>
    <submittedName>
        <fullName evidence="3">Cupin domain-containing protein</fullName>
    </submittedName>
</protein>
<dbReference type="PROSITE" id="PS51257">
    <property type="entry name" value="PROKAR_LIPOPROTEIN"/>
    <property type="match status" value="1"/>
</dbReference>